<name>A0ACC0HGQ8_9ERIC</name>
<accession>A0ACC0HGQ8</accession>
<evidence type="ECO:0000313" key="1">
    <source>
        <dbReference type="EMBL" id="KAI8011111.1"/>
    </source>
</evidence>
<gene>
    <name evidence="1" type="ORF">LOK49_LG06G01753</name>
</gene>
<evidence type="ECO:0000313" key="2">
    <source>
        <dbReference type="Proteomes" id="UP001060215"/>
    </source>
</evidence>
<dbReference type="EMBL" id="CM045762">
    <property type="protein sequence ID" value="KAI8011111.1"/>
    <property type="molecule type" value="Genomic_DNA"/>
</dbReference>
<reference evidence="1 2" key="1">
    <citation type="journal article" date="2022" name="Plant J.">
        <title>Chromosome-level genome of Camellia lanceoleosa provides a valuable resource for understanding genome evolution and self-incompatibility.</title>
        <authorList>
            <person name="Gong W."/>
            <person name="Xiao S."/>
            <person name="Wang L."/>
            <person name="Liao Z."/>
            <person name="Chang Y."/>
            <person name="Mo W."/>
            <person name="Hu G."/>
            <person name="Li W."/>
            <person name="Zhao G."/>
            <person name="Zhu H."/>
            <person name="Hu X."/>
            <person name="Ji K."/>
            <person name="Xiang X."/>
            <person name="Song Q."/>
            <person name="Yuan D."/>
            <person name="Jin S."/>
            <person name="Zhang L."/>
        </authorList>
    </citation>
    <scope>NUCLEOTIDE SEQUENCE [LARGE SCALE GENOMIC DNA]</scope>
    <source>
        <strain evidence="1">SQ_2022a</strain>
    </source>
</reference>
<proteinExistence type="predicted"/>
<comment type="caution">
    <text evidence="1">The sequence shown here is derived from an EMBL/GenBank/DDBJ whole genome shotgun (WGS) entry which is preliminary data.</text>
</comment>
<organism evidence="1 2">
    <name type="scientific">Camellia lanceoleosa</name>
    <dbReference type="NCBI Taxonomy" id="1840588"/>
    <lineage>
        <taxon>Eukaryota</taxon>
        <taxon>Viridiplantae</taxon>
        <taxon>Streptophyta</taxon>
        <taxon>Embryophyta</taxon>
        <taxon>Tracheophyta</taxon>
        <taxon>Spermatophyta</taxon>
        <taxon>Magnoliopsida</taxon>
        <taxon>eudicotyledons</taxon>
        <taxon>Gunneridae</taxon>
        <taxon>Pentapetalae</taxon>
        <taxon>asterids</taxon>
        <taxon>Ericales</taxon>
        <taxon>Theaceae</taxon>
        <taxon>Camellia</taxon>
    </lineage>
</organism>
<sequence>MKMGHDNLSAVYKAAKSQKQQSLIVLSDFCRAGLATVPLDERRNTVLHFLAVYGNEVAIKKLLREGLLTIDELKKGNANGDTTLHEAVRYGWMEVVQPLIDKERSLIFERNKSGETPLYLAAAHGNSKIFYFLCETVPRDFVTEGTRRGQDGYTVLHAAVFAEHYGFAVSILEAYPELANKRDQTGATALCLLASKPASFISGTQYSFKNVGISPFVPWQLWLIFLFLLMPGKTLMTRADRDVENPSDMGPCISKSISACWCWVSNLVAGYRRLVRVFPSLRALDDVKQKHMYALELGKGLLEEQKTWNQHFYWEDLLASKVTMNKEPNPLREAIKHGILELVKIILKKFPEASNSFDENGRNILHMAVEYKHILIYEYLKKHVDHKERMLCDVDSDGNTILHVAATSENVPKFLFGQLLSMAWDRFWFQHVKNDFCPELLPHQNSENLTAKELFEENHKEVKEKAEKEAKDMNSGLMLLSILISTINFAAIFTIPGGFDEKTGKPVFFKDPESEEFIELHYFLIYVGGSLFASLLALGTQLSIQLSRFRSNDFYFVLPFKYFLAMSALFYSGTMTLTTCFQAYILEEEQITALSLIFLFCACFPATLVYLDTIYMCVNYLSFVALYSLVYKGYEM</sequence>
<dbReference type="Proteomes" id="UP001060215">
    <property type="component" value="Chromosome 5"/>
</dbReference>
<keyword evidence="2" id="KW-1185">Reference proteome</keyword>
<protein>
    <submittedName>
        <fullName evidence="1">Espin-like protein</fullName>
    </submittedName>
</protein>